<dbReference type="Pfam" id="PF17064">
    <property type="entry name" value="QVR"/>
    <property type="match status" value="1"/>
</dbReference>
<dbReference type="InterPro" id="IPR031424">
    <property type="entry name" value="QVR-like"/>
</dbReference>
<dbReference type="GO" id="GO:0032222">
    <property type="term" value="P:regulation of synaptic transmission, cholinergic"/>
    <property type="evidence" value="ECO:0007669"/>
    <property type="project" value="InterPro"/>
</dbReference>
<dbReference type="OMA" id="ECDLIGN"/>
<dbReference type="SUPFAM" id="SSF57302">
    <property type="entry name" value="Snake toxin-like"/>
    <property type="match status" value="1"/>
</dbReference>
<dbReference type="OrthoDB" id="6131159at2759"/>
<dbReference type="GO" id="GO:0030431">
    <property type="term" value="P:sleep"/>
    <property type="evidence" value="ECO:0007669"/>
    <property type="project" value="InterPro"/>
</dbReference>
<feature type="chain" id="PRO_5036484015" description="Protein quiver" evidence="3">
    <location>
        <begin position="25"/>
        <end position="137"/>
    </location>
</feature>
<evidence type="ECO:0008006" key="6">
    <source>
        <dbReference type="Google" id="ProtNLM"/>
    </source>
</evidence>
<dbReference type="AlphaFoldDB" id="A0A8W8KXG7"/>
<dbReference type="EnsemblMetazoa" id="G25453.1">
    <property type="protein sequence ID" value="G25453.1:cds"/>
    <property type="gene ID" value="G25453"/>
</dbReference>
<keyword evidence="5" id="KW-1185">Reference proteome</keyword>
<accession>A0A8W8KXG7</accession>
<keyword evidence="2" id="KW-0325">Glycoprotein</keyword>
<sequence length="137" mass="15637">MNNAVYWLVLSGLLRILLVSPLRCYECDLIGNASMYSCFDPLDTTHDDVRVTQCQDPRETCLKVKTRFEDGDVFYQRKCGKAKHKDSCKDLHLNGTRYMLDVEVCSCQTDLCNTADSMSALSSRTIAFITFLWAFLL</sequence>
<proteinExistence type="predicted"/>
<dbReference type="Proteomes" id="UP000005408">
    <property type="component" value="Unassembled WGS sequence"/>
</dbReference>
<evidence type="ECO:0000313" key="4">
    <source>
        <dbReference type="EnsemblMetazoa" id="G25453.1:cds"/>
    </source>
</evidence>
<evidence type="ECO:0000256" key="2">
    <source>
        <dbReference type="ARBA" id="ARBA00023180"/>
    </source>
</evidence>
<reference evidence="4" key="1">
    <citation type="submission" date="2022-08" db="UniProtKB">
        <authorList>
            <consortium name="EnsemblMetazoa"/>
        </authorList>
    </citation>
    <scope>IDENTIFICATION</scope>
    <source>
        <strain evidence="4">05x7-T-G4-1.051#20</strain>
    </source>
</reference>
<name>A0A8W8KXG7_MAGGI</name>
<keyword evidence="1 3" id="KW-0732">Signal</keyword>
<evidence type="ECO:0000313" key="5">
    <source>
        <dbReference type="Proteomes" id="UP000005408"/>
    </source>
</evidence>
<dbReference type="InterPro" id="IPR045860">
    <property type="entry name" value="Snake_toxin-like_sf"/>
</dbReference>
<organism evidence="4 5">
    <name type="scientific">Magallana gigas</name>
    <name type="common">Pacific oyster</name>
    <name type="synonym">Crassostrea gigas</name>
    <dbReference type="NCBI Taxonomy" id="29159"/>
    <lineage>
        <taxon>Eukaryota</taxon>
        <taxon>Metazoa</taxon>
        <taxon>Spiralia</taxon>
        <taxon>Lophotrochozoa</taxon>
        <taxon>Mollusca</taxon>
        <taxon>Bivalvia</taxon>
        <taxon>Autobranchia</taxon>
        <taxon>Pteriomorphia</taxon>
        <taxon>Ostreida</taxon>
        <taxon>Ostreoidea</taxon>
        <taxon>Ostreidae</taxon>
        <taxon>Magallana</taxon>
    </lineage>
</organism>
<feature type="signal peptide" evidence="3">
    <location>
        <begin position="1"/>
        <end position="24"/>
    </location>
</feature>
<dbReference type="InterPro" id="IPR050975">
    <property type="entry name" value="Sleep_regulator"/>
</dbReference>
<evidence type="ECO:0000256" key="3">
    <source>
        <dbReference type="SAM" id="SignalP"/>
    </source>
</evidence>
<dbReference type="PANTHER" id="PTHR33562">
    <property type="entry name" value="ATILLA, ISOFORM B-RELATED-RELATED"/>
    <property type="match status" value="1"/>
</dbReference>
<protein>
    <recommendedName>
        <fullName evidence="6">Protein quiver</fullName>
    </recommendedName>
</protein>
<evidence type="ECO:0000256" key="1">
    <source>
        <dbReference type="ARBA" id="ARBA00022729"/>
    </source>
</evidence>